<organism evidence="1 2">
    <name type="scientific">Mucuna pruriens</name>
    <name type="common">Velvet bean</name>
    <name type="synonym">Dolichos pruriens</name>
    <dbReference type="NCBI Taxonomy" id="157652"/>
    <lineage>
        <taxon>Eukaryota</taxon>
        <taxon>Viridiplantae</taxon>
        <taxon>Streptophyta</taxon>
        <taxon>Embryophyta</taxon>
        <taxon>Tracheophyta</taxon>
        <taxon>Spermatophyta</taxon>
        <taxon>Magnoliopsida</taxon>
        <taxon>eudicotyledons</taxon>
        <taxon>Gunneridae</taxon>
        <taxon>Pentapetalae</taxon>
        <taxon>rosids</taxon>
        <taxon>fabids</taxon>
        <taxon>Fabales</taxon>
        <taxon>Fabaceae</taxon>
        <taxon>Papilionoideae</taxon>
        <taxon>50 kb inversion clade</taxon>
        <taxon>NPAAA clade</taxon>
        <taxon>indigoferoid/millettioid clade</taxon>
        <taxon>Phaseoleae</taxon>
        <taxon>Mucuna</taxon>
    </lineage>
</organism>
<protein>
    <submittedName>
        <fullName evidence="1">Uncharacterized protein</fullName>
    </submittedName>
</protein>
<name>A0A371GWQ7_MUCPR</name>
<keyword evidence="2" id="KW-1185">Reference proteome</keyword>
<proteinExistence type="predicted"/>
<dbReference type="AlphaFoldDB" id="A0A371GWQ7"/>
<gene>
    <name evidence="1" type="ORF">CR513_22615</name>
</gene>
<evidence type="ECO:0000313" key="1">
    <source>
        <dbReference type="EMBL" id="RDX94939.1"/>
    </source>
</evidence>
<reference evidence="1" key="1">
    <citation type="submission" date="2018-05" db="EMBL/GenBank/DDBJ databases">
        <title>Draft genome of Mucuna pruriens seed.</title>
        <authorList>
            <person name="Nnadi N.E."/>
            <person name="Vos R."/>
            <person name="Hasami M.H."/>
            <person name="Devisetty U.K."/>
            <person name="Aguiy J.C."/>
        </authorList>
    </citation>
    <scope>NUCLEOTIDE SEQUENCE [LARGE SCALE GENOMIC DNA]</scope>
    <source>
        <strain evidence="1">JCA_2017</strain>
    </source>
</reference>
<evidence type="ECO:0000313" key="2">
    <source>
        <dbReference type="Proteomes" id="UP000257109"/>
    </source>
</evidence>
<accession>A0A371GWQ7</accession>
<comment type="caution">
    <text evidence="1">The sequence shown here is derived from an EMBL/GenBank/DDBJ whole genome shotgun (WGS) entry which is preliminary data.</text>
</comment>
<dbReference type="EMBL" id="QJKJ01004247">
    <property type="protein sequence ID" value="RDX94939.1"/>
    <property type="molecule type" value="Genomic_DNA"/>
</dbReference>
<dbReference type="Proteomes" id="UP000257109">
    <property type="component" value="Unassembled WGS sequence"/>
</dbReference>
<sequence length="199" mass="22418">MHQEFGGSTLFNVIDLDPCVAGTQALNLKSNFLQEGEDDTYIGSHSQEDEVKEATRTHEGPMTRGRLKRIQEEVHQKLTMLKGHEEALCTPNFLALGQSPSRTQFPHKIRFSTFLSLNWLQILSLAWLQSQQGISLRFRAIGLGLFFYAKNAKNVECRLALSKDGSDTDSTELYPIRSRLRMDLDTNECNEVGLDSVLG</sequence>
<feature type="non-terminal residue" evidence="1">
    <location>
        <position position="1"/>
    </location>
</feature>